<name>A0A1B0A3G9_GLOPL</name>
<reference evidence="3" key="1">
    <citation type="submission" date="2014-03" db="EMBL/GenBank/DDBJ databases">
        <authorList>
            <person name="Aksoy S."/>
            <person name="Warren W."/>
            <person name="Wilson R.K."/>
        </authorList>
    </citation>
    <scope>NUCLEOTIDE SEQUENCE [LARGE SCALE GENOMIC DNA]</scope>
    <source>
        <strain evidence="3">IAEA</strain>
    </source>
</reference>
<keyword evidence="1" id="KW-0472">Membrane</keyword>
<accession>A0A1B0A3G9</accession>
<feature type="transmembrane region" description="Helical" evidence="1">
    <location>
        <begin position="85"/>
        <end position="103"/>
    </location>
</feature>
<feature type="transmembrane region" description="Helical" evidence="1">
    <location>
        <begin position="59"/>
        <end position="79"/>
    </location>
</feature>
<evidence type="ECO:0000313" key="2">
    <source>
        <dbReference type="EnsemblMetazoa" id="GPAI033305-PA"/>
    </source>
</evidence>
<evidence type="ECO:0000256" key="1">
    <source>
        <dbReference type="SAM" id="Phobius"/>
    </source>
</evidence>
<reference evidence="2" key="2">
    <citation type="submission" date="2020-05" db="UniProtKB">
        <authorList>
            <consortium name="EnsemblMetazoa"/>
        </authorList>
    </citation>
    <scope>IDENTIFICATION</scope>
    <source>
        <strain evidence="2">IAEA</strain>
    </source>
</reference>
<sequence length="141" mass="15910">MEKRKKTTTISTTWCCSHSCLPFTFVALMAAPTGFCFETPSILDRQKARHTHSNAVDDAVVVAVVIFAIVLLLLAYAIFYSYGRYAAFNVYSTVIVVFLVARLHKASMGLADIYLLFIFKETVTCIERFPIGHQRNTSREM</sequence>
<keyword evidence="3" id="KW-1185">Reference proteome</keyword>
<organism evidence="2 3">
    <name type="scientific">Glossina pallidipes</name>
    <name type="common">Tsetse fly</name>
    <dbReference type="NCBI Taxonomy" id="7398"/>
    <lineage>
        <taxon>Eukaryota</taxon>
        <taxon>Metazoa</taxon>
        <taxon>Ecdysozoa</taxon>
        <taxon>Arthropoda</taxon>
        <taxon>Hexapoda</taxon>
        <taxon>Insecta</taxon>
        <taxon>Pterygota</taxon>
        <taxon>Neoptera</taxon>
        <taxon>Endopterygota</taxon>
        <taxon>Diptera</taxon>
        <taxon>Brachycera</taxon>
        <taxon>Muscomorpha</taxon>
        <taxon>Hippoboscoidea</taxon>
        <taxon>Glossinidae</taxon>
        <taxon>Glossina</taxon>
    </lineage>
</organism>
<protein>
    <submittedName>
        <fullName evidence="2">Uncharacterized protein</fullName>
    </submittedName>
</protein>
<keyword evidence="1" id="KW-1133">Transmembrane helix</keyword>
<dbReference type="Proteomes" id="UP000092445">
    <property type="component" value="Unassembled WGS sequence"/>
</dbReference>
<proteinExistence type="predicted"/>
<evidence type="ECO:0000313" key="3">
    <source>
        <dbReference type="Proteomes" id="UP000092445"/>
    </source>
</evidence>
<dbReference type="EnsemblMetazoa" id="GPAI033305-RA">
    <property type="protein sequence ID" value="GPAI033305-PA"/>
    <property type="gene ID" value="GPAI033305"/>
</dbReference>
<keyword evidence="1" id="KW-0812">Transmembrane</keyword>
<dbReference type="AlphaFoldDB" id="A0A1B0A3G9"/>
<dbReference type="VEuPathDB" id="VectorBase:GPAI033305"/>